<dbReference type="Pfam" id="PF00575">
    <property type="entry name" value="S1"/>
    <property type="match status" value="4"/>
</dbReference>
<dbReference type="GO" id="GO:0003735">
    <property type="term" value="F:structural constituent of ribosome"/>
    <property type="evidence" value="ECO:0007669"/>
    <property type="project" value="TreeGrafter"/>
</dbReference>
<keyword evidence="3" id="KW-0687">Ribonucleoprotein</keyword>
<dbReference type="PANTHER" id="PTHR10724:SF7">
    <property type="entry name" value="SMALL RIBOSOMAL SUBUNIT PROTEIN BS1C"/>
    <property type="match status" value="1"/>
</dbReference>
<dbReference type="SMART" id="SM00316">
    <property type="entry name" value="S1"/>
    <property type="match status" value="4"/>
</dbReference>
<dbReference type="InterPro" id="IPR012340">
    <property type="entry name" value="NA-bd_OB-fold"/>
</dbReference>
<evidence type="ECO:0000256" key="2">
    <source>
        <dbReference type="ARBA" id="ARBA00022980"/>
    </source>
</evidence>
<reference evidence="5" key="2">
    <citation type="journal article" date="2021" name="PeerJ">
        <title>Extensive microbial diversity within the chicken gut microbiome revealed by metagenomics and culture.</title>
        <authorList>
            <person name="Gilroy R."/>
            <person name="Ravi A."/>
            <person name="Getino M."/>
            <person name="Pursley I."/>
            <person name="Horton D.L."/>
            <person name="Alikhan N.F."/>
            <person name="Baker D."/>
            <person name="Gharbi K."/>
            <person name="Hall N."/>
            <person name="Watson M."/>
            <person name="Adriaenssens E.M."/>
            <person name="Foster-Nyarko E."/>
            <person name="Jarju S."/>
            <person name="Secka A."/>
            <person name="Antonio M."/>
            <person name="Oren A."/>
            <person name="Chaudhuri R.R."/>
            <person name="La Ragione R."/>
            <person name="Hildebrand F."/>
            <person name="Pallen M.J."/>
        </authorList>
    </citation>
    <scope>NUCLEOTIDE SEQUENCE</scope>
    <source>
        <strain evidence="5">CHK152-2871</strain>
    </source>
</reference>
<comment type="similarity">
    <text evidence="1">Belongs to the bacterial ribosomal protein bS1 family.</text>
</comment>
<gene>
    <name evidence="5" type="ORF">IAA86_06950</name>
</gene>
<feature type="domain" description="S1 motif" evidence="4">
    <location>
        <begin position="113"/>
        <end position="176"/>
    </location>
</feature>
<dbReference type="Gene3D" id="2.40.50.140">
    <property type="entry name" value="Nucleic acid-binding proteins"/>
    <property type="match status" value="4"/>
</dbReference>
<accession>A0A9D1FK94</accession>
<dbReference type="PROSITE" id="PS50126">
    <property type="entry name" value="S1"/>
    <property type="match status" value="4"/>
</dbReference>
<feature type="domain" description="S1 motif" evidence="4">
    <location>
        <begin position="282"/>
        <end position="350"/>
    </location>
</feature>
<feature type="domain" description="S1 motif" evidence="4">
    <location>
        <begin position="197"/>
        <end position="265"/>
    </location>
</feature>
<dbReference type="GO" id="GO:0003729">
    <property type="term" value="F:mRNA binding"/>
    <property type="evidence" value="ECO:0007669"/>
    <property type="project" value="TreeGrafter"/>
</dbReference>
<dbReference type="EMBL" id="DVJQ01000058">
    <property type="protein sequence ID" value="HIS74740.1"/>
    <property type="molecule type" value="Genomic_DNA"/>
</dbReference>
<dbReference type="CDD" id="cd00164">
    <property type="entry name" value="S1_like"/>
    <property type="match status" value="1"/>
</dbReference>
<dbReference type="CDD" id="cd05688">
    <property type="entry name" value="S1_RPS1_repeat_ec3"/>
    <property type="match status" value="1"/>
</dbReference>
<dbReference type="SUPFAM" id="SSF50249">
    <property type="entry name" value="Nucleic acid-binding proteins"/>
    <property type="match status" value="4"/>
</dbReference>
<reference evidence="5" key="1">
    <citation type="submission" date="2020-10" db="EMBL/GenBank/DDBJ databases">
        <authorList>
            <person name="Gilroy R."/>
        </authorList>
    </citation>
    <scope>NUCLEOTIDE SEQUENCE</scope>
    <source>
        <strain evidence="5">CHK152-2871</strain>
    </source>
</reference>
<dbReference type="Proteomes" id="UP000886865">
    <property type="component" value="Unassembled WGS sequence"/>
</dbReference>
<organism evidence="5 6">
    <name type="scientific">Candidatus Galligastranaerophilus intestinavium</name>
    <dbReference type="NCBI Taxonomy" id="2840836"/>
    <lineage>
        <taxon>Bacteria</taxon>
        <taxon>Candidatus Galligastranaerophilus</taxon>
    </lineage>
</organism>
<proteinExistence type="inferred from homology"/>
<evidence type="ECO:0000259" key="4">
    <source>
        <dbReference type="PROSITE" id="PS50126"/>
    </source>
</evidence>
<dbReference type="GO" id="GO:0006412">
    <property type="term" value="P:translation"/>
    <property type="evidence" value="ECO:0007669"/>
    <property type="project" value="TreeGrafter"/>
</dbReference>
<dbReference type="PRINTS" id="PR00681">
    <property type="entry name" value="RIBOSOMALS1"/>
</dbReference>
<evidence type="ECO:0000313" key="5">
    <source>
        <dbReference type="EMBL" id="HIS74740.1"/>
    </source>
</evidence>
<evidence type="ECO:0000313" key="6">
    <source>
        <dbReference type="Proteomes" id="UP000886865"/>
    </source>
</evidence>
<dbReference type="InterPro" id="IPR035104">
    <property type="entry name" value="Ribosomal_protein_S1-like"/>
</dbReference>
<evidence type="ECO:0000256" key="1">
    <source>
        <dbReference type="ARBA" id="ARBA00006767"/>
    </source>
</evidence>
<sequence length="353" mass="39638">MCPSNQLSDKEYEELLKKYEYSFQKGDLVKGTVCAYDSEGAIVDIGAKTNAICPDREAKINKDDNIEEILEKGKEYEFLIIKEEDDDGRFTISYRKVAMAYNWKLLEEAKAQDKVVEGIVVQSVKGGVLVDVMGIRGFVPSSHLRSKEPENIVNQKIELKVLSMDMSQNNFILSNKKVYTDSIEEIRKDVFGQLEVGAVVKGEVVRIADFGAFIDIGGVDGLLPLSQISWRWVDHPCDILKVGEKIDVEIIGIDLDKQRVSLSLKNLEPDPWVEAKGKITEGAKVKGKITRIKHFGAFVEVYPCVEALLPQSELVQYQNEHGTILDVGDEIDTTILKFNPDDKRISLSVTHNE</sequence>
<dbReference type="InterPro" id="IPR003029">
    <property type="entry name" value="S1_domain"/>
</dbReference>
<dbReference type="GO" id="GO:0022627">
    <property type="term" value="C:cytosolic small ribosomal subunit"/>
    <property type="evidence" value="ECO:0007669"/>
    <property type="project" value="TreeGrafter"/>
</dbReference>
<dbReference type="PANTHER" id="PTHR10724">
    <property type="entry name" value="30S RIBOSOMAL PROTEIN S1"/>
    <property type="match status" value="1"/>
</dbReference>
<evidence type="ECO:0000256" key="3">
    <source>
        <dbReference type="ARBA" id="ARBA00023274"/>
    </source>
</evidence>
<comment type="caution">
    <text evidence="5">The sequence shown here is derived from an EMBL/GenBank/DDBJ whole genome shotgun (WGS) entry which is preliminary data.</text>
</comment>
<dbReference type="InterPro" id="IPR050437">
    <property type="entry name" value="Ribos_protein_bS1-like"/>
</dbReference>
<protein>
    <submittedName>
        <fullName evidence="5">30S ribosomal protein S1</fullName>
    </submittedName>
</protein>
<feature type="domain" description="S1 motif" evidence="4">
    <location>
        <begin position="26"/>
        <end position="95"/>
    </location>
</feature>
<name>A0A9D1FK94_9BACT</name>
<dbReference type="CDD" id="cd04465">
    <property type="entry name" value="S1_RPS1_repeat_ec2_hs2"/>
    <property type="match status" value="1"/>
</dbReference>
<keyword evidence="2 5" id="KW-0689">Ribosomal protein</keyword>
<dbReference type="AlphaFoldDB" id="A0A9D1FK94"/>